<dbReference type="Proteomes" id="UP001144280">
    <property type="component" value="Unassembled WGS sequence"/>
</dbReference>
<gene>
    <name evidence="8" type="ORF">Pa4123_73170</name>
</gene>
<dbReference type="PANTHER" id="PTHR30250:SF11">
    <property type="entry name" value="O-ANTIGEN TRANSPORTER-RELATED"/>
    <property type="match status" value="1"/>
</dbReference>
<dbReference type="Pfam" id="PF13440">
    <property type="entry name" value="Polysacc_synt_3"/>
    <property type="match status" value="1"/>
</dbReference>
<evidence type="ECO:0000256" key="2">
    <source>
        <dbReference type="ARBA" id="ARBA00022475"/>
    </source>
</evidence>
<dbReference type="PANTHER" id="PTHR30250">
    <property type="entry name" value="PST FAMILY PREDICTED COLANIC ACID TRANSPORTER"/>
    <property type="match status" value="1"/>
</dbReference>
<feature type="transmembrane region" description="Helical" evidence="7">
    <location>
        <begin position="317"/>
        <end position="338"/>
    </location>
</feature>
<dbReference type="InterPro" id="IPR050833">
    <property type="entry name" value="Poly_Biosynth_Transport"/>
</dbReference>
<feature type="transmembrane region" description="Helical" evidence="7">
    <location>
        <begin position="31"/>
        <end position="53"/>
    </location>
</feature>
<feature type="transmembrane region" description="Helical" evidence="7">
    <location>
        <begin position="424"/>
        <end position="444"/>
    </location>
</feature>
<feature type="transmembrane region" description="Helical" evidence="7">
    <location>
        <begin position="232"/>
        <end position="257"/>
    </location>
</feature>
<evidence type="ECO:0000313" key="9">
    <source>
        <dbReference type="Proteomes" id="UP001144280"/>
    </source>
</evidence>
<feature type="region of interest" description="Disordered" evidence="6">
    <location>
        <begin position="451"/>
        <end position="477"/>
    </location>
</feature>
<feature type="transmembrane region" description="Helical" evidence="7">
    <location>
        <begin position="74"/>
        <end position="93"/>
    </location>
</feature>
<reference evidence="8" key="1">
    <citation type="submission" date="2022-12" db="EMBL/GenBank/DDBJ databases">
        <title>New Phytohabitans aurantiacus sp. RD004123 nov., an actinomycete isolated from soil.</title>
        <authorList>
            <person name="Triningsih D.W."/>
            <person name="Harunari E."/>
            <person name="Igarashi Y."/>
        </authorList>
    </citation>
    <scope>NUCLEOTIDE SEQUENCE</scope>
    <source>
        <strain evidence="8">RD004123</strain>
    </source>
</reference>
<evidence type="ECO:0000256" key="7">
    <source>
        <dbReference type="SAM" id="Phobius"/>
    </source>
</evidence>
<evidence type="ECO:0000256" key="4">
    <source>
        <dbReference type="ARBA" id="ARBA00022989"/>
    </source>
</evidence>
<dbReference type="RefSeq" id="WP_281903515.1">
    <property type="nucleotide sequence ID" value="NZ_BSDI01000053.1"/>
</dbReference>
<feature type="transmembrane region" description="Helical" evidence="7">
    <location>
        <begin position="345"/>
        <end position="365"/>
    </location>
</feature>
<evidence type="ECO:0008006" key="10">
    <source>
        <dbReference type="Google" id="ProtNLM"/>
    </source>
</evidence>
<keyword evidence="9" id="KW-1185">Reference proteome</keyword>
<accession>A0ABQ5R5R0</accession>
<feature type="transmembrane region" description="Helical" evidence="7">
    <location>
        <begin position="278"/>
        <end position="297"/>
    </location>
</feature>
<name>A0ABQ5R5R0_9ACTN</name>
<comment type="subcellular location">
    <subcellularLocation>
        <location evidence="1">Cell membrane</location>
        <topology evidence="1">Multi-pass membrane protein</topology>
    </subcellularLocation>
</comment>
<keyword evidence="2" id="KW-1003">Cell membrane</keyword>
<feature type="transmembrane region" description="Helical" evidence="7">
    <location>
        <begin position="160"/>
        <end position="177"/>
    </location>
</feature>
<evidence type="ECO:0000256" key="6">
    <source>
        <dbReference type="SAM" id="MobiDB-lite"/>
    </source>
</evidence>
<evidence type="ECO:0000256" key="1">
    <source>
        <dbReference type="ARBA" id="ARBA00004651"/>
    </source>
</evidence>
<evidence type="ECO:0000256" key="3">
    <source>
        <dbReference type="ARBA" id="ARBA00022692"/>
    </source>
</evidence>
<sequence>MAGLVALGLTRLLHGVLVSRATDHETYGLVGSLIAVTTIASLLLPAGLASAAAKFIPYQHGRGNDPAARGVYRLVLRVGWVGAIGLGVAAGWGAQVAFDLRMLDAIQVTALCTAFSMYSVLKSVLYGFDLVSGYTKLELACSALSLSATALVVALGWSVYLLPLAAGYALFTFGAWWRLRPVMHGAMSAPGSAQRREIAAFIALACVGTLCSQGFLQGTQLLANRFAAPREVAYFAAAVTLIAPVYFVPRALGIVLFPAMARAHGAGDVSGVRRRADLSTRALLAVLAPLVAAALPLAPEVLTVFGGSGYAGGAPVLRLMLVATYLAVVSVPAVNALSSGAHVRVPVASAVLGTLTGFAVVALLGGATGVGLGYLCGTAVTAGGPFVIAWRHHGMSWSGPVLRGAGVVGGALLASWWLPREPAIDAALAGVVLAAGALVLRGDLITLRRGRGERPDDSATGQPAVAGSSPTGRAGGV</sequence>
<keyword evidence="4 7" id="KW-1133">Transmembrane helix</keyword>
<protein>
    <recommendedName>
        <fullName evidence="10">Polysaccharide biosynthesis protein C-terminal domain-containing protein</fullName>
    </recommendedName>
</protein>
<keyword evidence="5 7" id="KW-0472">Membrane</keyword>
<feature type="transmembrane region" description="Helical" evidence="7">
    <location>
        <begin position="401"/>
        <end position="418"/>
    </location>
</feature>
<comment type="caution">
    <text evidence="8">The sequence shown here is derived from an EMBL/GenBank/DDBJ whole genome shotgun (WGS) entry which is preliminary data.</text>
</comment>
<feature type="transmembrane region" description="Helical" evidence="7">
    <location>
        <begin position="371"/>
        <end position="389"/>
    </location>
</feature>
<dbReference type="EMBL" id="BSDI01000053">
    <property type="protein sequence ID" value="GLI02040.1"/>
    <property type="molecule type" value="Genomic_DNA"/>
</dbReference>
<feature type="transmembrane region" description="Helical" evidence="7">
    <location>
        <begin position="198"/>
        <end position="216"/>
    </location>
</feature>
<proteinExistence type="predicted"/>
<evidence type="ECO:0000313" key="8">
    <source>
        <dbReference type="EMBL" id="GLI02040.1"/>
    </source>
</evidence>
<organism evidence="8 9">
    <name type="scientific">Phytohabitans aurantiacus</name>
    <dbReference type="NCBI Taxonomy" id="3016789"/>
    <lineage>
        <taxon>Bacteria</taxon>
        <taxon>Bacillati</taxon>
        <taxon>Actinomycetota</taxon>
        <taxon>Actinomycetes</taxon>
        <taxon>Micromonosporales</taxon>
        <taxon>Micromonosporaceae</taxon>
    </lineage>
</organism>
<keyword evidence="3 7" id="KW-0812">Transmembrane</keyword>
<evidence type="ECO:0000256" key="5">
    <source>
        <dbReference type="ARBA" id="ARBA00023136"/>
    </source>
</evidence>